<protein>
    <submittedName>
        <fullName evidence="1">Uncharacterized protein</fullName>
    </submittedName>
</protein>
<comment type="caution">
    <text evidence="1">The sequence shown here is derived from an EMBL/GenBank/DDBJ whole genome shotgun (WGS) entry which is preliminary data.</text>
</comment>
<evidence type="ECO:0000313" key="1">
    <source>
        <dbReference type="EMBL" id="NYH55629.1"/>
    </source>
</evidence>
<dbReference type="Proteomes" id="UP000584931">
    <property type="component" value="Unassembled WGS sequence"/>
</dbReference>
<proteinExistence type="predicted"/>
<organism evidence="1 2">
    <name type="scientific">Nocardiopsis sinuspersici</name>
    <dbReference type="NCBI Taxonomy" id="501010"/>
    <lineage>
        <taxon>Bacteria</taxon>
        <taxon>Bacillati</taxon>
        <taxon>Actinomycetota</taxon>
        <taxon>Actinomycetes</taxon>
        <taxon>Streptosporangiales</taxon>
        <taxon>Nocardiopsidaceae</taxon>
        <taxon>Nocardiopsis</taxon>
    </lineage>
</organism>
<name>A0A7Y9XGY3_9ACTN</name>
<gene>
    <name evidence="1" type="ORF">HNR06_005218</name>
</gene>
<dbReference type="AlphaFoldDB" id="A0A7Y9XGY3"/>
<dbReference type="RefSeq" id="WP_237683445.1">
    <property type="nucleotide sequence ID" value="NZ_JACCHL010000001.1"/>
</dbReference>
<sequence>MTESIYSAVHACLDWARTIEPQPVLDPDSLLFLLTAHMDAGASGPGDWSTADVHGIARTVRAWERVPRGLRDTWLTWCDFLVDQGRLLSPESPRGLRAAIAEVDLAPGGPPPEELTDGAALPILDRLGVGENGRPEAVPPVIPAGPVELDAAAHRCRPLTDAARLAEWVGTGRPLSSGGDGGDAFLECDVEDAATDLDLSPERVPELFAVARGSGLLRTTYTRVLPGRAARSWLDGDPGAAADAWADALLTMAEPHGVTVFLLLTDLFVHGQARTPAQLARVYGPEVALGGGDPDGHVHQVLEVLTGLGAVDRIADDRFLVTRLGDHFMVRQLRRSGADLVVTPPVAEMDAARVLDLLEEGRPVDTEGLLERWVAARDTESAVLGLFEATSTPEARYRRRRVARLLAALDEAPVPSPPPYAHHPVDHGAR</sequence>
<reference evidence="1 2" key="1">
    <citation type="submission" date="2020-07" db="EMBL/GenBank/DDBJ databases">
        <title>Sequencing the genomes of 1000 actinobacteria strains.</title>
        <authorList>
            <person name="Klenk H.-P."/>
        </authorList>
    </citation>
    <scope>NUCLEOTIDE SEQUENCE [LARGE SCALE GENOMIC DNA]</scope>
    <source>
        <strain evidence="1 2">DSM 45278</strain>
    </source>
</reference>
<accession>A0A7Y9XGY3</accession>
<evidence type="ECO:0000313" key="2">
    <source>
        <dbReference type="Proteomes" id="UP000584931"/>
    </source>
</evidence>
<dbReference type="EMBL" id="JACCHL010000001">
    <property type="protein sequence ID" value="NYH55629.1"/>
    <property type="molecule type" value="Genomic_DNA"/>
</dbReference>